<organism evidence="7 8">
    <name type="scientific">Panicum virgatum</name>
    <name type="common">Blackwell switchgrass</name>
    <dbReference type="NCBI Taxonomy" id="38727"/>
    <lineage>
        <taxon>Eukaryota</taxon>
        <taxon>Viridiplantae</taxon>
        <taxon>Streptophyta</taxon>
        <taxon>Embryophyta</taxon>
        <taxon>Tracheophyta</taxon>
        <taxon>Spermatophyta</taxon>
        <taxon>Magnoliopsida</taxon>
        <taxon>Liliopsida</taxon>
        <taxon>Poales</taxon>
        <taxon>Poaceae</taxon>
        <taxon>PACMAD clade</taxon>
        <taxon>Panicoideae</taxon>
        <taxon>Panicodae</taxon>
        <taxon>Paniceae</taxon>
        <taxon>Panicinae</taxon>
        <taxon>Panicum</taxon>
        <taxon>Panicum sect. Hiantes</taxon>
    </lineage>
</organism>
<sequence length="338" mass="37655">MDHLDEHDSDEMKVGATSDGTGTKLRKKRSKIWDEYRPIFVDGAIQSAECLYCHIHMSCRGADGQSNGTSHLWRHQKVCRAKDGFGPGLLQQDANLPYVVNEVEPVDKILPDSLNEINLVTRSENSKFRSKRLSADKGRSHLNRHTQTCPARSGNSINHQKGVLSQSSVPSFKSRLQDELSPALTNGKVQIAEYASKFLMGSSGDRSPVERHVLTLPAMDEMNSTEHNTTSAQTAAGMSRKFDQQASYQELTKLIISHGYPLSIVEHEEMRRFAKSLNPAFNMASSIDIEEYLTLLFQKEKTDLKEKIALLSHRISLSASVWAPDGAEASVKYLKVIG</sequence>
<dbReference type="SMART" id="SM00614">
    <property type="entry name" value="ZnF_BED"/>
    <property type="match status" value="1"/>
</dbReference>
<name>A0A8T0RA60_PANVG</name>
<evidence type="ECO:0000256" key="3">
    <source>
        <dbReference type="ARBA" id="ARBA00022833"/>
    </source>
</evidence>
<dbReference type="GO" id="GO:0005634">
    <property type="term" value="C:nucleus"/>
    <property type="evidence" value="ECO:0007669"/>
    <property type="project" value="TreeGrafter"/>
</dbReference>
<protein>
    <recommendedName>
        <fullName evidence="6">BED-type domain-containing protein</fullName>
    </recommendedName>
</protein>
<dbReference type="InterPro" id="IPR053031">
    <property type="entry name" value="Cuticle_assoc_protein"/>
</dbReference>
<feature type="compositionally biased region" description="Basic and acidic residues" evidence="5">
    <location>
        <begin position="1"/>
        <end position="13"/>
    </location>
</feature>
<dbReference type="GO" id="GO:0006357">
    <property type="term" value="P:regulation of transcription by RNA polymerase II"/>
    <property type="evidence" value="ECO:0007669"/>
    <property type="project" value="TreeGrafter"/>
</dbReference>
<feature type="region of interest" description="Disordered" evidence="5">
    <location>
        <begin position="130"/>
        <end position="168"/>
    </location>
</feature>
<dbReference type="AlphaFoldDB" id="A0A8T0RA60"/>
<feature type="domain" description="BED-type" evidence="6">
    <location>
        <begin position="27"/>
        <end position="75"/>
    </location>
</feature>
<keyword evidence="8" id="KW-1185">Reference proteome</keyword>
<evidence type="ECO:0000313" key="7">
    <source>
        <dbReference type="EMBL" id="KAG2581998.1"/>
    </source>
</evidence>
<reference evidence="7" key="1">
    <citation type="submission" date="2020-05" db="EMBL/GenBank/DDBJ databases">
        <title>WGS assembly of Panicum virgatum.</title>
        <authorList>
            <person name="Lovell J.T."/>
            <person name="Jenkins J."/>
            <person name="Shu S."/>
            <person name="Juenger T.E."/>
            <person name="Schmutz J."/>
        </authorList>
    </citation>
    <scope>NUCLEOTIDE SEQUENCE</scope>
    <source>
        <strain evidence="7">AP13</strain>
    </source>
</reference>
<dbReference type="GO" id="GO:0008270">
    <property type="term" value="F:zinc ion binding"/>
    <property type="evidence" value="ECO:0007669"/>
    <property type="project" value="UniProtKB-KW"/>
</dbReference>
<gene>
    <name evidence="7" type="ORF">PVAP13_6KG083400</name>
</gene>
<dbReference type="PANTHER" id="PTHR34396:SF25">
    <property type="entry name" value="BOUNDARY ELEMENT ASSOCIATED FACTOR"/>
    <property type="match status" value="1"/>
</dbReference>
<dbReference type="SUPFAM" id="SSF57667">
    <property type="entry name" value="beta-beta-alpha zinc fingers"/>
    <property type="match status" value="1"/>
</dbReference>
<keyword evidence="3" id="KW-0862">Zinc</keyword>
<evidence type="ECO:0000256" key="1">
    <source>
        <dbReference type="ARBA" id="ARBA00022723"/>
    </source>
</evidence>
<feature type="compositionally biased region" description="Polar residues" evidence="5">
    <location>
        <begin position="145"/>
        <end position="168"/>
    </location>
</feature>
<evidence type="ECO:0000256" key="5">
    <source>
        <dbReference type="SAM" id="MobiDB-lite"/>
    </source>
</evidence>
<evidence type="ECO:0000313" key="8">
    <source>
        <dbReference type="Proteomes" id="UP000823388"/>
    </source>
</evidence>
<feature type="region of interest" description="Disordered" evidence="5">
    <location>
        <begin position="1"/>
        <end position="22"/>
    </location>
</feature>
<dbReference type="EMBL" id="CM029047">
    <property type="protein sequence ID" value="KAG2581998.1"/>
    <property type="molecule type" value="Genomic_DNA"/>
</dbReference>
<dbReference type="InterPro" id="IPR003656">
    <property type="entry name" value="Znf_BED"/>
</dbReference>
<accession>A0A8T0RA60</accession>
<dbReference type="Proteomes" id="UP000823388">
    <property type="component" value="Chromosome 6K"/>
</dbReference>
<dbReference type="PANTHER" id="PTHR34396">
    <property type="entry name" value="OS03G0264950 PROTEIN-RELATED"/>
    <property type="match status" value="1"/>
</dbReference>
<keyword evidence="2 4" id="KW-0863">Zinc-finger</keyword>
<evidence type="ECO:0000259" key="6">
    <source>
        <dbReference type="PROSITE" id="PS50808"/>
    </source>
</evidence>
<evidence type="ECO:0000256" key="2">
    <source>
        <dbReference type="ARBA" id="ARBA00022771"/>
    </source>
</evidence>
<evidence type="ECO:0000256" key="4">
    <source>
        <dbReference type="PROSITE-ProRule" id="PRU00027"/>
    </source>
</evidence>
<dbReference type="GO" id="GO:1990837">
    <property type="term" value="F:sequence-specific double-stranded DNA binding"/>
    <property type="evidence" value="ECO:0007669"/>
    <property type="project" value="TreeGrafter"/>
</dbReference>
<comment type="caution">
    <text evidence="7">The sequence shown here is derived from an EMBL/GenBank/DDBJ whole genome shotgun (WGS) entry which is preliminary data.</text>
</comment>
<dbReference type="InterPro" id="IPR036236">
    <property type="entry name" value="Znf_C2H2_sf"/>
</dbReference>
<keyword evidence="1" id="KW-0479">Metal-binding</keyword>
<dbReference type="PROSITE" id="PS50808">
    <property type="entry name" value="ZF_BED"/>
    <property type="match status" value="1"/>
</dbReference>
<proteinExistence type="predicted"/>